<dbReference type="EMBL" id="CP021422">
    <property type="protein sequence ID" value="ASB39182.1"/>
    <property type="molecule type" value="Genomic_DNA"/>
</dbReference>
<organism evidence="3 5">
    <name type="scientific">Acutalibacter muris</name>
    <dbReference type="NCBI Taxonomy" id="1796620"/>
    <lineage>
        <taxon>Bacteria</taxon>
        <taxon>Bacillati</taxon>
        <taxon>Bacillota</taxon>
        <taxon>Clostridia</taxon>
        <taxon>Eubacteriales</taxon>
        <taxon>Acutalibacteraceae</taxon>
        <taxon>Acutalibacter</taxon>
    </lineage>
</organism>
<dbReference type="RefSeq" id="WP_066537302.1">
    <property type="nucleotide sequence ID" value="NZ_CP021422.1"/>
</dbReference>
<feature type="region of interest" description="Disordered" evidence="1">
    <location>
        <begin position="29"/>
        <end position="73"/>
    </location>
</feature>
<evidence type="ECO:0000313" key="5">
    <source>
        <dbReference type="Proteomes" id="UP000596035"/>
    </source>
</evidence>
<dbReference type="AlphaFoldDB" id="A0A1Z2XL63"/>
<evidence type="ECO:0000313" key="3">
    <source>
        <dbReference type="EMBL" id="QQR28470.1"/>
    </source>
</evidence>
<protein>
    <submittedName>
        <fullName evidence="3">Uncharacterized protein</fullName>
    </submittedName>
</protein>
<accession>A0A1Z2XL63</accession>
<reference evidence="4" key="2">
    <citation type="submission" date="2017-05" db="EMBL/GenBank/DDBJ databases">
        <title>Improved OligoMM genomes.</title>
        <authorList>
            <person name="Garzetti D."/>
        </authorList>
    </citation>
    <scope>NUCLEOTIDE SEQUENCE [LARGE SCALE GENOMIC DNA]</scope>
    <source>
        <strain evidence="4">KB18</strain>
    </source>
</reference>
<reference evidence="3 5" key="3">
    <citation type="submission" date="2020-11" db="EMBL/GenBank/DDBJ databases">
        <title>Closed and high quality bacterial genomes of the OMM12 community.</title>
        <authorList>
            <person name="Marbouty M."/>
            <person name="Lamy-Besnier Q."/>
            <person name="Debarbieux L."/>
            <person name="Koszul R."/>
        </authorList>
    </citation>
    <scope>NUCLEOTIDE SEQUENCE [LARGE SCALE GENOMIC DNA]</scope>
    <source>
        <strain evidence="3 5">KB18</strain>
    </source>
</reference>
<dbReference type="Proteomes" id="UP000596035">
    <property type="component" value="Chromosome"/>
</dbReference>
<gene>
    <name evidence="2" type="ORF">ADH66_00045</name>
    <name evidence="3" type="ORF">I5Q82_10040</name>
</gene>
<evidence type="ECO:0000256" key="1">
    <source>
        <dbReference type="SAM" id="MobiDB-lite"/>
    </source>
</evidence>
<dbReference type="EMBL" id="CP065321">
    <property type="protein sequence ID" value="QQR28470.1"/>
    <property type="molecule type" value="Genomic_DNA"/>
</dbReference>
<proteinExistence type="predicted"/>
<reference evidence="2" key="1">
    <citation type="journal article" date="2017" name="Genome Announc.">
        <title>High-Quality Whole-Genome Sequences of the Oligo-Mouse-Microbiota Bacterial Community.</title>
        <authorList>
            <person name="Garzetti D."/>
            <person name="Brugiroux S."/>
            <person name="Bunk B."/>
            <person name="Pukall R."/>
            <person name="McCoy K.D."/>
            <person name="Macpherson A.J."/>
            <person name="Stecher B."/>
        </authorList>
    </citation>
    <scope>NUCLEOTIDE SEQUENCE</scope>
    <source>
        <strain evidence="2">KB18</strain>
    </source>
</reference>
<feature type="compositionally biased region" description="Polar residues" evidence="1">
    <location>
        <begin position="30"/>
        <end position="40"/>
    </location>
</feature>
<evidence type="ECO:0000313" key="4">
    <source>
        <dbReference type="Proteomes" id="UP000196710"/>
    </source>
</evidence>
<evidence type="ECO:0000313" key="2">
    <source>
        <dbReference type="EMBL" id="ASB39182.1"/>
    </source>
</evidence>
<dbReference type="Proteomes" id="UP000196710">
    <property type="component" value="Chromosome"/>
</dbReference>
<name>A0A1Z2XL63_9FIRM</name>
<keyword evidence="4" id="KW-1185">Reference proteome</keyword>
<dbReference type="KEGG" id="amur:ADH66_00045"/>
<sequence length="206" mass="22429">MKNKEVTALIIIMVLLLFPMVLSDCERQQDPSQLVSSTDGPTEAPNDEPSSQPESETKATQEPEPTEAPDSMVNFEEVFAENPIDSQLSDALDTASSSSAILKAYETAGKYWRALVPIAYNAAKSAAAEEDQAQLEQDHKAWEDTIDDVITAIQEENSEGADGKITAARLIEEKYRETAKELCKIVYAGTGELPDFAPAMSDEPKG</sequence>